<dbReference type="EMBL" id="CM055739">
    <property type="protein sequence ID" value="KAJ8003532.1"/>
    <property type="molecule type" value="Genomic_DNA"/>
</dbReference>
<protein>
    <submittedName>
        <fullName evidence="1">Uncharacterized protein</fullName>
    </submittedName>
</protein>
<reference evidence="1" key="1">
    <citation type="submission" date="2021-05" db="EMBL/GenBank/DDBJ databases">
        <authorList>
            <person name="Pan Q."/>
            <person name="Jouanno E."/>
            <person name="Zahm M."/>
            <person name="Klopp C."/>
            <person name="Cabau C."/>
            <person name="Louis A."/>
            <person name="Berthelot C."/>
            <person name="Parey E."/>
            <person name="Roest Crollius H."/>
            <person name="Montfort J."/>
            <person name="Robinson-Rechavi M."/>
            <person name="Bouchez O."/>
            <person name="Lampietro C."/>
            <person name="Lopez Roques C."/>
            <person name="Donnadieu C."/>
            <person name="Postlethwait J."/>
            <person name="Bobe J."/>
            <person name="Dillon D."/>
            <person name="Chandos A."/>
            <person name="von Hippel F."/>
            <person name="Guiguen Y."/>
        </authorList>
    </citation>
    <scope>NUCLEOTIDE SEQUENCE</scope>
    <source>
        <strain evidence="1">YG-Jan2019</strain>
    </source>
</reference>
<keyword evidence="2" id="KW-1185">Reference proteome</keyword>
<comment type="caution">
    <text evidence="1">The sequence shown here is derived from an EMBL/GenBank/DDBJ whole genome shotgun (WGS) entry which is preliminary data.</text>
</comment>
<evidence type="ECO:0000313" key="1">
    <source>
        <dbReference type="EMBL" id="KAJ8003532.1"/>
    </source>
</evidence>
<name>A0ACC2GIZ6_DALPE</name>
<evidence type="ECO:0000313" key="2">
    <source>
        <dbReference type="Proteomes" id="UP001157502"/>
    </source>
</evidence>
<proteinExistence type="predicted"/>
<gene>
    <name evidence="1" type="ORF">DPEC_G00149330</name>
</gene>
<sequence length="96" mass="10157">MDQAVSGVPPVISLTGAARRRVVKLPFGNAGLAPPPSPQHIDAANVPRSRDGSLSPWCKIASLPCNSHSRPRALPSPVSSEQLQVRVMGVWNQEGV</sequence>
<accession>A0ACC2GIZ6</accession>
<organism evidence="1 2">
    <name type="scientific">Dallia pectoralis</name>
    <name type="common">Alaska blackfish</name>
    <dbReference type="NCBI Taxonomy" id="75939"/>
    <lineage>
        <taxon>Eukaryota</taxon>
        <taxon>Metazoa</taxon>
        <taxon>Chordata</taxon>
        <taxon>Craniata</taxon>
        <taxon>Vertebrata</taxon>
        <taxon>Euteleostomi</taxon>
        <taxon>Actinopterygii</taxon>
        <taxon>Neopterygii</taxon>
        <taxon>Teleostei</taxon>
        <taxon>Protacanthopterygii</taxon>
        <taxon>Esociformes</taxon>
        <taxon>Umbridae</taxon>
        <taxon>Dallia</taxon>
    </lineage>
</organism>
<dbReference type="Proteomes" id="UP001157502">
    <property type="component" value="Chromosome 12"/>
</dbReference>